<gene>
    <name evidence="4" type="ORF">CLLU_25200</name>
</gene>
<dbReference type="Proteomes" id="UP000237798">
    <property type="component" value="Unassembled WGS sequence"/>
</dbReference>
<comment type="caution">
    <text evidence="4">The sequence shown here is derived from an EMBL/GenBank/DDBJ whole genome shotgun (WGS) entry which is preliminary data.</text>
</comment>
<evidence type="ECO:0000313" key="4">
    <source>
        <dbReference type="EMBL" id="PRR84042.1"/>
    </source>
</evidence>
<sequence length="234" mass="26407">MRKSIGIIILVLALGLAGCQSSTTKSENTESTKNSAKIQNTESAKNSAKSKNIESPKSTAENQNTESEKNSAQDQNTESPATITDGTSKNEENTNSNTEEKTNSGTYQPNNNLNKENKKQEYINKLDNIESGFKDFSNTEKTTEDMIDHANERYKQWNAALNEIYYDILKEQSSSSEMENLQNEEIQWLDERDARAKEDSSKMKGGTMESVLYTNSLAQSTKERCYELLDKYMK</sequence>
<feature type="domain" description="Lysozyme inhibitor LprI-like N-terminal" evidence="3">
    <location>
        <begin position="139"/>
        <end position="228"/>
    </location>
</feature>
<dbReference type="InterPro" id="IPR009739">
    <property type="entry name" value="LprI-like_N"/>
</dbReference>
<organism evidence="4 5">
    <name type="scientific">Clostridium luticellarii</name>
    <dbReference type="NCBI Taxonomy" id="1691940"/>
    <lineage>
        <taxon>Bacteria</taxon>
        <taxon>Bacillati</taxon>
        <taxon>Bacillota</taxon>
        <taxon>Clostridia</taxon>
        <taxon>Eubacteriales</taxon>
        <taxon>Clostridiaceae</taxon>
        <taxon>Clostridium</taxon>
    </lineage>
</organism>
<protein>
    <recommendedName>
        <fullName evidence="3">Lysozyme inhibitor LprI-like N-terminal domain-containing protein</fullName>
    </recommendedName>
</protein>
<reference evidence="4 5" key="1">
    <citation type="submission" date="2018-03" db="EMBL/GenBank/DDBJ databases">
        <title>Genome sequence of Clostridium luticellarii DSM 29923.</title>
        <authorList>
            <person name="Poehlein A."/>
            <person name="Daniel R."/>
        </authorList>
    </citation>
    <scope>NUCLEOTIDE SEQUENCE [LARGE SCALE GENOMIC DNA]</scope>
    <source>
        <strain evidence="4 5">DSM 29923</strain>
    </source>
</reference>
<feature type="compositionally biased region" description="Polar residues" evidence="1">
    <location>
        <begin position="36"/>
        <end position="65"/>
    </location>
</feature>
<feature type="compositionally biased region" description="Basic and acidic residues" evidence="1">
    <location>
        <begin position="88"/>
        <end position="102"/>
    </location>
</feature>
<feature type="signal peptide" evidence="2">
    <location>
        <begin position="1"/>
        <end position="22"/>
    </location>
</feature>
<feature type="chain" id="PRO_5038948883" description="Lysozyme inhibitor LprI-like N-terminal domain-containing protein" evidence="2">
    <location>
        <begin position="23"/>
        <end position="234"/>
    </location>
</feature>
<proteinExistence type="predicted"/>
<evidence type="ECO:0000313" key="5">
    <source>
        <dbReference type="Proteomes" id="UP000237798"/>
    </source>
</evidence>
<keyword evidence="2" id="KW-0732">Signal</keyword>
<feature type="compositionally biased region" description="Low complexity" evidence="1">
    <location>
        <begin position="103"/>
        <end position="114"/>
    </location>
</feature>
<feature type="compositionally biased region" description="Polar residues" evidence="1">
    <location>
        <begin position="72"/>
        <end position="85"/>
    </location>
</feature>
<dbReference type="EMBL" id="PVXP01000041">
    <property type="protein sequence ID" value="PRR84042.1"/>
    <property type="molecule type" value="Genomic_DNA"/>
</dbReference>
<dbReference type="Gene3D" id="1.20.1270.180">
    <property type="match status" value="1"/>
</dbReference>
<dbReference type="RefSeq" id="WP_158255922.1">
    <property type="nucleotide sequence ID" value="NZ_JALCPJ010000030.1"/>
</dbReference>
<evidence type="ECO:0000259" key="3">
    <source>
        <dbReference type="Pfam" id="PF07007"/>
    </source>
</evidence>
<evidence type="ECO:0000256" key="1">
    <source>
        <dbReference type="SAM" id="MobiDB-lite"/>
    </source>
</evidence>
<dbReference type="AlphaFoldDB" id="A0A2T0BJR2"/>
<evidence type="ECO:0000256" key="2">
    <source>
        <dbReference type="SAM" id="SignalP"/>
    </source>
</evidence>
<dbReference type="Pfam" id="PF07007">
    <property type="entry name" value="LprI"/>
    <property type="match status" value="1"/>
</dbReference>
<feature type="compositionally biased region" description="Low complexity" evidence="1">
    <location>
        <begin position="20"/>
        <end position="35"/>
    </location>
</feature>
<dbReference type="PANTHER" id="PTHR39176:SF1">
    <property type="entry name" value="PERIPLASMIC PROTEIN"/>
    <property type="match status" value="1"/>
</dbReference>
<keyword evidence="5" id="KW-1185">Reference proteome</keyword>
<name>A0A2T0BJR2_9CLOT</name>
<dbReference type="OrthoDB" id="2438161at2"/>
<accession>A0A2T0BJR2</accession>
<dbReference type="PROSITE" id="PS51257">
    <property type="entry name" value="PROKAR_LIPOPROTEIN"/>
    <property type="match status" value="1"/>
</dbReference>
<feature type="region of interest" description="Disordered" evidence="1">
    <location>
        <begin position="20"/>
        <end position="117"/>
    </location>
</feature>
<dbReference type="PANTHER" id="PTHR39176">
    <property type="entry name" value="PERIPLASMIC PROTEIN-RELATED"/>
    <property type="match status" value="1"/>
</dbReference>